<protein>
    <submittedName>
        <fullName evidence="1">HET domain-containing protein</fullName>
    </submittedName>
</protein>
<accession>A0ACC0RAL7</accession>
<comment type="caution">
    <text evidence="1">The sequence shown here is derived from an EMBL/GenBank/DDBJ whole genome shotgun (WGS) entry which is preliminary data.</text>
</comment>
<gene>
    <name evidence="1" type="ORF">NCS57_00325300</name>
</gene>
<name>A0ACC0RAL7_9HYPO</name>
<dbReference type="EMBL" id="CM046504">
    <property type="protein sequence ID" value="KAI8680447.1"/>
    <property type="molecule type" value="Genomic_DNA"/>
</dbReference>
<evidence type="ECO:0000313" key="1">
    <source>
        <dbReference type="EMBL" id="KAI8680447.1"/>
    </source>
</evidence>
<reference evidence="1" key="1">
    <citation type="submission" date="2022-06" db="EMBL/GenBank/DDBJ databases">
        <title>Fusarium solani species complex genomes reveal bases of compartmentalisation and animal pathogenesis.</title>
        <authorList>
            <person name="Tsai I.J."/>
        </authorList>
    </citation>
    <scope>NUCLEOTIDE SEQUENCE</scope>
    <source>
        <strain evidence="1">Fu6.1</strain>
    </source>
</reference>
<keyword evidence="2" id="KW-1185">Reference proteome</keyword>
<evidence type="ECO:0000313" key="2">
    <source>
        <dbReference type="Proteomes" id="UP001065298"/>
    </source>
</evidence>
<proteinExistence type="predicted"/>
<organism evidence="1 2">
    <name type="scientific">Fusarium keratoplasticum</name>
    <dbReference type="NCBI Taxonomy" id="1328300"/>
    <lineage>
        <taxon>Eukaryota</taxon>
        <taxon>Fungi</taxon>
        <taxon>Dikarya</taxon>
        <taxon>Ascomycota</taxon>
        <taxon>Pezizomycotina</taxon>
        <taxon>Sordariomycetes</taxon>
        <taxon>Hypocreomycetidae</taxon>
        <taxon>Hypocreales</taxon>
        <taxon>Nectriaceae</taxon>
        <taxon>Fusarium</taxon>
        <taxon>Fusarium solani species complex</taxon>
    </lineage>
</organism>
<sequence length="1280" mass="145015">MNNFVFASDHTSLDWRLRHVEALASVVTDLLDELESSIRTIINSKRTGQAETYTASELDAEAETLEDIQAQLFDICRAIHRSGILSRLSKLAHYQDILHIDGKEINLTRAFRKGIGEYVDARYRKASEAVRLRLADSISLRRQNFLYLRDREAKARGEADREMDSETEQGPVITSRNEDVKDQGPTMQNSPGSGTSRIDQGHAAKRHAPSSIFSASTVVPRRAMKPASVRSSSTFSASSHLGISKMIPPPLPRTGSGYIKCPHCFLICREEELRNESGKRHFLRDLMPYVCLLEDCNTPDMLFDSFKRWSDHMISQHPITTWICANRTHRQTYRFETSGACEDHMMAQHTHEFDRSDLSEIVEASKVSQPRTDPLTRCPICADDFDADSKPADDILRHVAEHLVELAFCSLPADEEEGGESEKESDPSLLSFSFERASVPQTSIADEPISGEYYDIDAEALSPDIDTFYHITDTMIDHWEGYWEDKPLPTYDLPNDPALLSLDHGQIFAEDERTLGEAHNQSGKSARPRQVTVVQKKATFVDGSYHEDLEPQTPKLKLFVDRATNIYSYDTCPLPKDHLRLLFLKPSQDRSDLIIVELQAWPIAKLIVRPDDFQFTALSYNWGVGKEDKEIFVDMTPDSLPPVKLRMDDLSAAWKRRMKPIWVKPNLHAFLKEFRHPTKEVALWVDRVCINQANNEEKADQVSKMGIIYSTAANVAIWLGTADEEGSSDRAMDFIGSILKQDVEQKLKDENAQDEDARKWSDLLSLMRRRWFSRRWVIQELALAKNAEVRCGSKRVHWRDFSDAVSIFELHVDIILKIIKRRPDLEESLEGIKGMTPFGARILVDVLSNMFQRASNGAILSPRHGLESLISSLSTFETSDPRDTIYALLNLAKETFNLPSEDEVRKERRRRRNEANPPPFPDYSKNLLDVYTNFMKWCIKESRSLDILCRHWALPEVNRKPDKFYPELVELPSWITTIRKSAYGSQYEGFGGRKTGDSFVGSPENRCYNASLNLLPDIQWGRDQGAPLTKSPNTELPRTAASRRLALPSGKTVPRRPRPQQDLSRVLTIKGFYLGQVSERHVMPEGIITKEVLETLGHDSTPSRLERVPDALWRTLVADRGPDGKAPPAWYHRACMTCLVSDTSTGNIDTNQILQQEDITKMQADYLKRVQAVCWNRTFIECGDGDDGNKLFGIAPMDVKAGDLVCILYGCSVPCVLRQTLYGSGSDSKAGSSDERGSKDPSYFYQLIGEAFILGQMDGEAIVDFSEEDLRSASDDFHLV</sequence>
<dbReference type="Proteomes" id="UP001065298">
    <property type="component" value="Chromosome 2"/>
</dbReference>